<dbReference type="InterPro" id="IPR029058">
    <property type="entry name" value="AB_hydrolase_fold"/>
</dbReference>
<dbReference type="GO" id="GO:0004252">
    <property type="term" value="F:serine-type endopeptidase activity"/>
    <property type="evidence" value="ECO:0007669"/>
    <property type="project" value="TreeGrafter"/>
</dbReference>
<comment type="similarity">
    <text evidence="1">Belongs to the peptidase S9C family.</text>
</comment>
<evidence type="ECO:0000256" key="4">
    <source>
        <dbReference type="ARBA" id="ARBA00032829"/>
    </source>
</evidence>
<dbReference type="GeneID" id="37074382"/>
<sequence>MPTQKIFTPERLITAPRTSAAVPNDEGKLALYTVSTYDLETHTDFTDVHLLDIETRQSTRYSNDPKESSFRWLRGSSLLWQREGEKDKNTELWIGHANNTKRPYLAGTIDAKLKDVRTKVLDNGDIAFVFTAPADDKQELYNTAKAEKPHSTAREWEYTRPRRWDTFNDQFRSVIWYTVLKFDSDNHKWRLSTTGPINALRDTGLVVPLYNDSSSSAELSVSTHGIIFTSTEPKGTDWVKTESSLYFIPLSTFEETEVPSVKKIHIPDHASIVSAPTFAPKGPIAAFLVDQDSEEWSHKTIGLVDVETLKITAFLRTIDEADSSQNWDVFPDELLWANDSASLYLTANQQARARVFRVSIPPVDACKHQTVVPKALDISGSVSSLSRLGESESDTRLLATSSSFVDQGFFSIVTPPTPGLHQAQSSEIIYTTSNYGAYFGISDKQVESIIFPGGPDGQTPVQCWILKPSDYDPASAEKHPLFILMHGGPSSAMKDAWTWRWNAALVAEQGYIVAIPNFTGSDSFGRDFARGVQLQWGGHPYHDIERCFNWVEQNLSAKCDINRAVAAGASYGGYMALWVAGQPLAKKLKALVCHDGVFDVVAELLGDDLAQIEELTRSFGSPYFTDALSADREPASAKEVWRKWNPAEYLTNWSTPLLVIHSDKDFRCPSTAGWAAYAACRLKGIETRMLNFPDENHFVQGRENSLVWWKTVIGWCNKFVGNPNGPTLEPARSEPRWLGEAKPGRVVDVLDA</sequence>
<name>A0A318ZQ11_9EURO</name>
<evidence type="ECO:0000313" key="7">
    <source>
        <dbReference type="Proteomes" id="UP000248349"/>
    </source>
</evidence>
<dbReference type="PANTHER" id="PTHR42776">
    <property type="entry name" value="SERINE PEPTIDASE S9 FAMILY MEMBER"/>
    <property type="match status" value="1"/>
</dbReference>
<proteinExistence type="inferred from homology"/>
<dbReference type="STRING" id="1450539.A0A318ZQ11"/>
<dbReference type="Gene3D" id="3.40.50.1820">
    <property type="entry name" value="alpha/beta hydrolase"/>
    <property type="match status" value="1"/>
</dbReference>
<dbReference type="GO" id="GO:0006508">
    <property type="term" value="P:proteolysis"/>
    <property type="evidence" value="ECO:0007669"/>
    <property type="project" value="InterPro"/>
</dbReference>
<gene>
    <name evidence="6" type="ORF">BP01DRAFT_334224</name>
</gene>
<keyword evidence="2" id="KW-0732">Signal</keyword>
<evidence type="ECO:0000256" key="2">
    <source>
        <dbReference type="ARBA" id="ARBA00022729"/>
    </source>
</evidence>
<evidence type="ECO:0000313" key="6">
    <source>
        <dbReference type="EMBL" id="PYH48634.1"/>
    </source>
</evidence>
<protein>
    <recommendedName>
        <fullName evidence="4">Dipeptidyl-peptidase V</fullName>
    </recommendedName>
</protein>
<dbReference type="EMBL" id="KZ821221">
    <property type="protein sequence ID" value="PYH48634.1"/>
    <property type="molecule type" value="Genomic_DNA"/>
</dbReference>
<feature type="domain" description="Peptidase S9 prolyl oligopeptidase catalytic" evidence="5">
    <location>
        <begin position="497"/>
        <end position="721"/>
    </location>
</feature>
<dbReference type="Proteomes" id="UP000248349">
    <property type="component" value="Unassembled WGS sequence"/>
</dbReference>
<accession>A0A318ZQ11</accession>
<dbReference type="InterPro" id="IPR001375">
    <property type="entry name" value="Peptidase_S9_cat"/>
</dbReference>
<keyword evidence="3 6" id="KW-0378">Hydrolase</keyword>
<dbReference type="PANTHER" id="PTHR42776:SF13">
    <property type="entry name" value="DIPEPTIDYL-PEPTIDASE 5"/>
    <property type="match status" value="1"/>
</dbReference>
<evidence type="ECO:0000256" key="3">
    <source>
        <dbReference type="ARBA" id="ARBA00022801"/>
    </source>
</evidence>
<dbReference type="Pfam" id="PF00326">
    <property type="entry name" value="Peptidase_S9"/>
    <property type="match status" value="1"/>
</dbReference>
<dbReference type="AlphaFoldDB" id="A0A318ZQ11"/>
<dbReference type="SUPFAM" id="SSF53474">
    <property type="entry name" value="alpha/beta-Hydrolases"/>
    <property type="match status" value="1"/>
</dbReference>
<evidence type="ECO:0000256" key="1">
    <source>
        <dbReference type="ARBA" id="ARBA00010040"/>
    </source>
</evidence>
<dbReference type="SUPFAM" id="SSF82171">
    <property type="entry name" value="DPP6 N-terminal domain-like"/>
    <property type="match status" value="1"/>
</dbReference>
<keyword evidence="7" id="KW-1185">Reference proteome</keyword>
<dbReference type="RefSeq" id="XP_025434616.1">
    <property type="nucleotide sequence ID" value="XM_025573154.1"/>
</dbReference>
<dbReference type="OrthoDB" id="416344at2759"/>
<reference evidence="6 7" key="1">
    <citation type="submission" date="2016-12" db="EMBL/GenBank/DDBJ databases">
        <title>The genomes of Aspergillus section Nigri reveals drivers in fungal speciation.</title>
        <authorList>
            <consortium name="DOE Joint Genome Institute"/>
            <person name="Vesth T.C."/>
            <person name="Nybo J."/>
            <person name="Theobald S."/>
            <person name="Brandl J."/>
            <person name="Frisvad J.C."/>
            <person name="Nielsen K.F."/>
            <person name="Lyhne E.K."/>
            <person name="Kogle M.E."/>
            <person name="Kuo A."/>
            <person name="Riley R."/>
            <person name="Clum A."/>
            <person name="Nolan M."/>
            <person name="Lipzen A."/>
            <person name="Salamov A."/>
            <person name="Henrissat B."/>
            <person name="Wiebenga A."/>
            <person name="De Vries R.P."/>
            <person name="Grigoriev I.V."/>
            <person name="Mortensen U.H."/>
            <person name="Andersen M.R."/>
            <person name="Baker S.E."/>
        </authorList>
    </citation>
    <scope>NUCLEOTIDE SEQUENCE [LARGE SCALE GENOMIC DNA]</scope>
    <source>
        <strain evidence="6 7">JOP 1030-1</strain>
    </source>
</reference>
<evidence type="ECO:0000259" key="5">
    <source>
        <dbReference type="Pfam" id="PF00326"/>
    </source>
</evidence>
<organism evidence="6 7">
    <name type="scientific">Aspergillus saccharolyticus JOP 1030-1</name>
    <dbReference type="NCBI Taxonomy" id="1450539"/>
    <lineage>
        <taxon>Eukaryota</taxon>
        <taxon>Fungi</taxon>
        <taxon>Dikarya</taxon>
        <taxon>Ascomycota</taxon>
        <taxon>Pezizomycotina</taxon>
        <taxon>Eurotiomycetes</taxon>
        <taxon>Eurotiomycetidae</taxon>
        <taxon>Eurotiales</taxon>
        <taxon>Aspergillaceae</taxon>
        <taxon>Aspergillus</taxon>
        <taxon>Aspergillus subgen. Circumdati</taxon>
    </lineage>
</organism>